<dbReference type="InterPro" id="IPR031974">
    <property type="entry name" value="PDCD7"/>
</dbReference>
<comment type="caution">
    <text evidence="2">The sequence shown here is derived from an EMBL/GenBank/DDBJ whole genome shotgun (WGS) entry which is preliminary data.</text>
</comment>
<dbReference type="EMBL" id="CAJVPQ010001196">
    <property type="protein sequence ID" value="CAG8537798.1"/>
    <property type="molecule type" value="Genomic_DNA"/>
</dbReference>
<feature type="coiled-coil region" evidence="1">
    <location>
        <begin position="45"/>
        <end position="91"/>
    </location>
</feature>
<dbReference type="GO" id="GO:0005689">
    <property type="term" value="C:U12-type spliceosomal complex"/>
    <property type="evidence" value="ECO:0007669"/>
    <property type="project" value="TreeGrafter"/>
</dbReference>
<dbReference type="Proteomes" id="UP000789570">
    <property type="component" value="Unassembled WGS sequence"/>
</dbReference>
<dbReference type="PANTHER" id="PTHR48190:SF2">
    <property type="entry name" value="PROGRAMMED CELL DEATH PROTEIN 7"/>
    <property type="match status" value="1"/>
</dbReference>
<name>A0A9N9ARS8_9GLOM</name>
<evidence type="ECO:0000313" key="3">
    <source>
        <dbReference type="Proteomes" id="UP000789570"/>
    </source>
</evidence>
<dbReference type="Pfam" id="PF16021">
    <property type="entry name" value="PDCD7"/>
    <property type="match status" value="2"/>
</dbReference>
<evidence type="ECO:0000313" key="2">
    <source>
        <dbReference type="EMBL" id="CAG8537798.1"/>
    </source>
</evidence>
<keyword evidence="3" id="KW-1185">Reference proteome</keyword>
<dbReference type="OrthoDB" id="2289628at2759"/>
<reference evidence="2" key="1">
    <citation type="submission" date="2021-06" db="EMBL/GenBank/DDBJ databases">
        <authorList>
            <person name="Kallberg Y."/>
            <person name="Tangrot J."/>
            <person name="Rosling A."/>
        </authorList>
    </citation>
    <scope>NUCLEOTIDE SEQUENCE</scope>
    <source>
        <strain evidence="2">UK204</strain>
    </source>
</reference>
<keyword evidence="1" id="KW-0175">Coiled coil</keyword>
<protein>
    <submittedName>
        <fullName evidence="2">15361_t:CDS:1</fullName>
    </submittedName>
</protein>
<gene>
    <name evidence="2" type="ORF">FCALED_LOCUS5489</name>
</gene>
<dbReference type="InterPro" id="IPR052831">
    <property type="entry name" value="Apoptosis_promoter"/>
</dbReference>
<evidence type="ECO:0000256" key="1">
    <source>
        <dbReference type="SAM" id="Coils"/>
    </source>
</evidence>
<organism evidence="2 3">
    <name type="scientific">Funneliformis caledonium</name>
    <dbReference type="NCBI Taxonomy" id="1117310"/>
    <lineage>
        <taxon>Eukaryota</taxon>
        <taxon>Fungi</taxon>
        <taxon>Fungi incertae sedis</taxon>
        <taxon>Mucoromycota</taxon>
        <taxon>Glomeromycotina</taxon>
        <taxon>Glomeromycetes</taxon>
        <taxon>Glomerales</taxon>
        <taxon>Glomeraceae</taxon>
        <taxon>Funneliformis</taxon>
    </lineage>
</organism>
<sequence>MSVEKTNSEQVWFKSWIKTRNIKLEASVPNITNTRERILQTHNLLQDLRSKLNYLKEIRDSVNEDEWKVKIESLENVKKTLESNLSSIDQQFIEKVKLKISKIRRHKRWRVKHIKKLQSVRDERQRRRETLHKTIDEWRTEWIAKELALKRVKKLRDLRRERLKREGHFFPEEDDEFFNRIASLNDAMKVEEAPEFDLDNLVSIRRQWDAYIDETGSVGSSCIPPTFVNPSPPANYIWASCLMHGSP</sequence>
<dbReference type="PANTHER" id="PTHR48190">
    <property type="entry name" value="PROGRAMMED CELL DEATH PROTEIN 7"/>
    <property type="match status" value="1"/>
</dbReference>
<dbReference type="AlphaFoldDB" id="A0A9N9ARS8"/>
<accession>A0A9N9ARS8</accession>
<proteinExistence type="predicted"/>